<keyword evidence="2" id="KW-1185">Reference proteome</keyword>
<dbReference type="EMBL" id="JAOPJF010000010">
    <property type="protein sequence ID" value="KAK1147823.1"/>
    <property type="molecule type" value="Genomic_DNA"/>
</dbReference>
<sequence length="123" mass="13932">MQGPSMFLHGSPILYYKLTWLRRSIMPRSVSGARARNIARVVDTVTGRIERRTDRKDFLYYILAATRTDKGMTRDEINVNAFSFSIAGSEATAAALAAFVFYICTHARVYRDSYVGDPKHIYG</sequence>
<protein>
    <submittedName>
        <fullName evidence="1">Uncharacterized protein</fullName>
    </submittedName>
</protein>
<evidence type="ECO:0000313" key="2">
    <source>
        <dbReference type="Proteomes" id="UP001177260"/>
    </source>
</evidence>
<name>A0ACC3BAW9_9EURO</name>
<evidence type="ECO:0000313" key="1">
    <source>
        <dbReference type="EMBL" id="KAK1147823.1"/>
    </source>
</evidence>
<accession>A0ACC3BAW9</accession>
<reference evidence="1 2" key="1">
    <citation type="journal article" date="2023" name="ACS Omega">
        <title>Identification of the Neoaspergillic Acid Biosynthesis Gene Cluster by Establishing an In Vitro CRISPR-Ribonucleoprotein Genetic System in Aspergillus melleus.</title>
        <authorList>
            <person name="Yuan B."/>
            <person name="Grau M.F."/>
            <person name="Murata R.M."/>
            <person name="Torok T."/>
            <person name="Venkateswaran K."/>
            <person name="Stajich J.E."/>
            <person name="Wang C.C.C."/>
        </authorList>
    </citation>
    <scope>NUCLEOTIDE SEQUENCE [LARGE SCALE GENOMIC DNA]</scope>
    <source>
        <strain evidence="1 2">IMV 1140</strain>
    </source>
</reference>
<gene>
    <name evidence="1" type="ORF">N8T08_000336</name>
</gene>
<dbReference type="Proteomes" id="UP001177260">
    <property type="component" value="Unassembled WGS sequence"/>
</dbReference>
<comment type="caution">
    <text evidence="1">The sequence shown here is derived from an EMBL/GenBank/DDBJ whole genome shotgun (WGS) entry which is preliminary data.</text>
</comment>
<proteinExistence type="predicted"/>
<organism evidence="1 2">
    <name type="scientific">Aspergillus melleus</name>
    <dbReference type="NCBI Taxonomy" id="138277"/>
    <lineage>
        <taxon>Eukaryota</taxon>
        <taxon>Fungi</taxon>
        <taxon>Dikarya</taxon>
        <taxon>Ascomycota</taxon>
        <taxon>Pezizomycotina</taxon>
        <taxon>Eurotiomycetes</taxon>
        <taxon>Eurotiomycetidae</taxon>
        <taxon>Eurotiales</taxon>
        <taxon>Aspergillaceae</taxon>
        <taxon>Aspergillus</taxon>
        <taxon>Aspergillus subgen. Circumdati</taxon>
    </lineage>
</organism>